<sequence>MKVIIVGGGKIGRYLTNEFKDKYEIVLIEQDRNKCDRIREKYGIKIICGDGSKPEILEEAGIEDADVVLPVTEDDQDNLVICQLAERQYDVKRTFTRVNTPGNERLFDWLGVNVAISSSSILTGLVNQEVAMQDLKGILTKNHDNLEMLRITVKNGAKAINKKLKNLDLPIEVVLVSILRGDKPIVPRGNTTVCAGDMIVVLAREDFKDDIYEIFT</sequence>
<evidence type="ECO:0000256" key="2">
    <source>
        <dbReference type="ARBA" id="ARBA00022448"/>
    </source>
</evidence>
<dbReference type="GO" id="GO:0005886">
    <property type="term" value="C:plasma membrane"/>
    <property type="evidence" value="ECO:0007669"/>
    <property type="project" value="InterPro"/>
</dbReference>
<keyword evidence="2" id="KW-0813">Transport</keyword>
<feature type="domain" description="RCK N-terminal" evidence="7">
    <location>
        <begin position="1"/>
        <end position="116"/>
    </location>
</feature>
<dbReference type="PANTHER" id="PTHR43833:SF5">
    <property type="entry name" value="TRK SYSTEM POTASSIUM UPTAKE PROTEIN TRKA"/>
    <property type="match status" value="1"/>
</dbReference>
<dbReference type="InterPro" id="IPR006036">
    <property type="entry name" value="K_uptake_TrkA"/>
</dbReference>
<evidence type="ECO:0000259" key="7">
    <source>
        <dbReference type="PROSITE" id="PS51201"/>
    </source>
</evidence>
<keyword evidence="4" id="KW-0630">Potassium</keyword>
<evidence type="ECO:0000259" key="8">
    <source>
        <dbReference type="PROSITE" id="PS51202"/>
    </source>
</evidence>
<dbReference type="GO" id="GO:0015079">
    <property type="term" value="F:potassium ion transmembrane transporter activity"/>
    <property type="evidence" value="ECO:0007669"/>
    <property type="project" value="InterPro"/>
</dbReference>
<dbReference type="InterPro" id="IPR050721">
    <property type="entry name" value="Trk_Ktr_HKT_K-transport"/>
</dbReference>
<evidence type="ECO:0000256" key="1">
    <source>
        <dbReference type="ARBA" id="ARBA00017378"/>
    </source>
</evidence>
<keyword evidence="10" id="KW-1185">Reference proteome</keyword>
<protein>
    <recommendedName>
        <fullName evidence="1">Trk system potassium uptake protein TrkA</fullName>
    </recommendedName>
</protein>
<dbReference type="PROSITE" id="PS51202">
    <property type="entry name" value="RCK_C"/>
    <property type="match status" value="1"/>
</dbReference>
<dbReference type="PROSITE" id="PS51201">
    <property type="entry name" value="RCK_N"/>
    <property type="match status" value="1"/>
</dbReference>
<name>A0A931ARN0_9FIRM</name>
<dbReference type="Gene3D" id="3.40.50.720">
    <property type="entry name" value="NAD(P)-binding Rossmann-like Domain"/>
    <property type="match status" value="1"/>
</dbReference>
<dbReference type="InterPro" id="IPR006037">
    <property type="entry name" value="RCK_C"/>
</dbReference>
<dbReference type="InterPro" id="IPR003148">
    <property type="entry name" value="RCK_N"/>
</dbReference>
<evidence type="ECO:0000313" key="10">
    <source>
        <dbReference type="Proteomes" id="UP000621436"/>
    </source>
</evidence>
<dbReference type="PANTHER" id="PTHR43833">
    <property type="entry name" value="POTASSIUM CHANNEL PROTEIN 2-RELATED-RELATED"/>
    <property type="match status" value="1"/>
</dbReference>
<accession>A0A931ARN0</accession>
<dbReference type="SUPFAM" id="SSF51735">
    <property type="entry name" value="NAD(P)-binding Rossmann-fold domains"/>
    <property type="match status" value="1"/>
</dbReference>
<dbReference type="PRINTS" id="PR00335">
    <property type="entry name" value="KUPTAKETRKA"/>
</dbReference>
<dbReference type="RefSeq" id="WP_270454714.1">
    <property type="nucleotide sequence ID" value="NZ_JADPIE010000007.1"/>
</dbReference>
<dbReference type="Pfam" id="PF02080">
    <property type="entry name" value="TrkA_C"/>
    <property type="match status" value="1"/>
</dbReference>
<dbReference type="Gene3D" id="3.30.70.1450">
    <property type="entry name" value="Regulator of K+ conductance, C-terminal domain"/>
    <property type="match status" value="1"/>
</dbReference>
<dbReference type="InterPro" id="IPR036721">
    <property type="entry name" value="RCK_C_sf"/>
</dbReference>
<reference evidence="9" key="1">
    <citation type="submission" date="2020-11" db="EMBL/GenBank/DDBJ databases">
        <title>Halonatronomonas betainensis gen. nov., sp. nov. a novel haloalkaliphilic representative of the family Halanaerobiacae capable of betaine degradation.</title>
        <authorList>
            <person name="Boltyanskaya Y."/>
            <person name="Kevbrin V."/>
            <person name="Detkova E."/>
            <person name="Grouzdev D.S."/>
            <person name="Koziaeva V."/>
            <person name="Zhilina T."/>
        </authorList>
    </citation>
    <scope>NUCLEOTIDE SEQUENCE</scope>
    <source>
        <strain evidence="9">Z-7014</strain>
    </source>
</reference>
<dbReference type="Proteomes" id="UP000621436">
    <property type="component" value="Unassembled WGS sequence"/>
</dbReference>
<comment type="caution">
    <text evidence="9">The sequence shown here is derived from an EMBL/GenBank/DDBJ whole genome shotgun (WGS) entry which is preliminary data.</text>
</comment>
<evidence type="ECO:0000256" key="4">
    <source>
        <dbReference type="ARBA" id="ARBA00022958"/>
    </source>
</evidence>
<keyword evidence="5" id="KW-0520">NAD</keyword>
<evidence type="ECO:0000313" key="9">
    <source>
        <dbReference type="EMBL" id="MBF8437707.1"/>
    </source>
</evidence>
<evidence type="ECO:0000256" key="5">
    <source>
        <dbReference type="ARBA" id="ARBA00023027"/>
    </source>
</evidence>
<evidence type="ECO:0000256" key="6">
    <source>
        <dbReference type="ARBA" id="ARBA00023065"/>
    </source>
</evidence>
<keyword evidence="6" id="KW-0406">Ion transport</keyword>
<dbReference type="AlphaFoldDB" id="A0A931ARN0"/>
<evidence type="ECO:0000256" key="3">
    <source>
        <dbReference type="ARBA" id="ARBA00022538"/>
    </source>
</evidence>
<dbReference type="EMBL" id="JADPIE010000007">
    <property type="protein sequence ID" value="MBF8437707.1"/>
    <property type="molecule type" value="Genomic_DNA"/>
</dbReference>
<dbReference type="SUPFAM" id="SSF116726">
    <property type="entry name" value="TrkA C-terminal domain-like"/>
    <property type="match status" value="1"/>
</dbReference>
<organism evidence="9 10">
    <name type="scientific">Halonatronomonas betaini</name>
    <dbReference type="NCBI Taxonomy" id="2778430"/>
    <lineage>
        <taxon>Bacteria</taxon>
        <taxon>Bacillati</taxon>
        <taxon>Bacillota</taxon>
        <taxon>Clostridia</taxon>
        <taxon>Halanaerobiales</taxon>
        <taxon>Halarsenatibacteraceae</taxon>
        <taxon>Halonatronomonas</taxon>
    </lineage>
</organism>
<gene>
    <name evidence="9" type="ORF">I0Q91_11485</name>
</gene>
<keyword evidence="3" id="KW-0633">Potassium transport</keyword>
<proteinExistence type="predicted"/>
<dbReference type="Pfam" id="PF02254">
    <property type="entry name" value="TrkA_N"/>
    <property type="match status" value="1"/>
</dbReference>
<feature type="domain" description="RCK C-terminal" evidence="8">
    <location>
        <begin position="136"/>
        <end position="216"/>
    </location>
</feature>
<dbReference type="InterPro" id="IPR036291">
    <property type="entry name" value="NAD(P)-bd_dom_sf"/>
</dbReference>